<dbReference type="Gene3D" id="2.60.40.1610">
    <property type="entry name" value="Domain of unknown function DUF1254"/>
    <property type="match status" value="1"/>
</dbReference>
<keyword evidence="5" id="KW-1185">Reference proteome</keyword>
<dbReference type="PANTHER" id="PTHR36509">
    <property type="entry name" value="BLL3101 PROTEIN"/>
    <property type="match status" value="1"/>
</dbReference>
<keyword evidence="1" id="KW-0732">Signal</keyword>
<dbReference type="Gene3D" id="2.60.120.600">
    <property type="entry name" value="Domain of unknown function DUF1214, C-terminal domain"/>
    <property type="match status" value="1"/>
</dbReference>
<feature type="domain" description="DUF1214" evidence="2">
    <location>
        <begin position="378"/>
        <end position="485"/>
    </location>
</feature>
<dbReference type="AlphaFoldDB" id="A0A011MZK1"/>
<dbReference type="PANTHER" id="PTHR36509:SF2">
    <property type="entry name" value="BLL3101 PROTEIN"/>
    <property type="match status" value="1"/>
</dbReference>
<organism evidence="4 5">
    <name type="scientific">Candidatus Accumulibacter adjunctus</name>
    <dbReference type="NCBI Taxonomy" id="1454001"/>
    <lineage>
        <taxon>Bacteria</taxon>
        <taxon>Pseudomonadati</taxon>
        <taxon>Pseudomonadota</taxon>
        <taxon>Betaproteobacteria</taxon>
        <taxon>Candidatus Accumulibacter</taxon>
    </lineage>
</organism>
<reference evidence="4" key="1">
    <citation type="submission" date="2014-02" db="EMBL/GenBank/DDBJ databases">
        <title>Expanding our view of genomic diversity in Candidatus Accumulibacter clades.</title>
        <authorList>
            <person name="Skennerton C.T."/>
            <person name="Barr J.J."/>
            <person name="Slater F.R."/>
            <person name="Bond P.L."/>
            <person name="Tyson G.W."/>
        </authorList>
    </citation>
    <scope>NUCLEOTIDE SEQUENCE [LARGE SCALE GENOMIC DNA]</scope>
</reference>
<dbReference type="InterPro" id="IPR037050">
    <property type="entry name" value="DUF1254_sf"/>
</dbReference>
<feature type="chain" id="PRO_5001460699" description="DUF1254 domain-containing protein" evidence="1">
    <location>
        <begin position="33"/>
        <end position="504"/>
    </location>
</feature>
<accession>A0A011MZK1</accession>
<dbReference type="Proteomes" id="UP000020218">
    <property type="component" value="Unassembled WGS sequence"/>
</dbReference>
<dbReference type="EMBL" id="JFAX01000007">
    <property type="protein sequence ID" value="EXI68001.1"/>
    <property type="molecule type" value="Genomic_DNA"/>
</dbReference>
<evidence type="ECO:0000313" key="4">
    <source>
        <dbReference type="EMBL" id="EXI68001.1"/>
    </source>
</evidence>
<evidence type="ECO:0000259" key="2">
    <source>
        <dbReference type="Pfam" id="PF06742"/>
    </source>
</evidence>
<comment type="caution">
    <text evidence="4">The sequence shown here is derived from an EMBL/GenBank/DDBJ whole genome shotgun (WGS) entry which is preliminary data.</text>
</comment>
<sequence length="504" mass="55024">MKEQAIGKRLNFCAIGLAALSLALLAACGKQAEPQVDRVAAEAKAKLEAEAKAVEAAAKEAEARAIAIESYVYAYPLVTMEMTRRVMTNVATAEGSRAPMGQFVRMRSYPDASYRDVTAPNADTLYTTAWIDVAKEPWILSLPDMKDRYALFPMLDGWTNVFQVPGKRTTGTKAQTYAITGPGWSGELPAGVTEYKSPTGIVWILGRIYCTGTPEDYKAVHALQDKISVVPLSAYGQSRTPTAGTVDPAIDMKTAVRAQVDALDASAYFKLFAELLKSNPAAADDAPMLAKLARIGVVPGQDFDAAKLDPAVAKGLAGAPKPAQELIMDWMKGGIVAGDFKLEHGWLFTTKTGLYGTNYIQRALITAIGLGANRPEDAVYPTSQGPDIAAKYSGEKKYVIRFEKGQLPPVNGFWSLTMYDADYFFVDNKLNRYNLSQRNKFKTNPDGSVDLYIQNESPGKDKESNWLPAPNGPFVLMMRLYWPKENAPSILDGSWKLPEVREAS</sequence>
<evidence type="ECO:0000313" key="5">
    <source>
        <dbReference type="Proteomes" id="UP000020218"/>
    </source>
</evidence>
<dbReference type="PATRIC" id="fig|1454001.3.peg.1527"/>
<dbReference type="PROSITE" id="PS51257">
    <property type="entry name" value="PROKAR_LIPOPROTEIN"/>
    <property type="match status" value="1"/>
</dbReference>
<dbReference type="STRING" id="1454001.AW08_01606"/>
<feature type="signal peptide" evidence="1">
    <location>
        <begin position="1"/>
        <end position="32"/>
    </location>
</feature>
<dbReference type="InterPro" id="IPR037049">
    <property type="entry name" value="DUF1214_C_sf"/>
</dbReference>
<dbReference type="Pfam" id="PF06742">
    <property type="entry name" value="DUF1214"/>
    <property type="match status" value="1"/>
</dbReference>
<dbReference type="InterPro" id="IPR010679">
    <property type="entry name" value="DUF1254"/>
</dbReference>
<dbReference type="Pfam" id="PF06863">
    <property type="entry name" value="DUF1254"/>
    <property type="match status" value="1"/>
</dbReference>
<evidence type="ECO:0000256" key="1">
    <source>
        <dbReference type="SAM" id="SignalP"/>
    </source>
</evidence>
<evidence type="ECO:0000259" key="3">
    <source>
        <dbReference type="Pfam" id="PF06863"/>
    </source>
</evidence>
<dbReference type="InterPro" id="IPR010621">
    <property type="entry name" value="DUF1214"/>
</dbReference>
<gene>
    <name evidence="4" type="ORF">AW08_01606</name>
</gene>
<protein>
    <recommendedName>
        <fullName evidence="6">DUF1254 domain-containing protein</fullName>
    </recommendedName>
</protein>
<evidence type="ECO:0008006" key="6">
    <source>
        <dbReference type="Google" id="ProtNLM"/>
    </source>
</evidence>
<proteinExistence type="predicted"/>
<dbReference type="SUPFAM" id="SSF160935">
    <property type="entry name" value="VPA0735-like"/>
    <property type="match status" value="1"/>
</dbReference>
<feature type="domain" description="DUF1254" evidence="3">
    <location>
        <begin position="101"/>
        <end position="231"/>
    </location>
</feature>
<name>A0A011MZK1_9PROT</name>